<dbReference type="EMBL" id="CP060719">
    <property type="protein sequence ID" value="QNN68970.1"/>
    <property type="molecule type" value="Genomic_DNA"/>
</dbReference>
<gene>
    <name evidence="1" type="ORF">H9L16_09560</name>
</gene>
<organism evidence="1 2">
    <name type="scientific">Thermomonas carbonis</name>
    <dbReference type="NCBI Taxonomy" id="1463158"/>
    <lineage>
        <taxon>Bacteria</taxon>
        <taxon>Pseudomonadati</taxon>
        <taxon>Pseudomonadota</taxon>
        <taxon>Gammaproteobacteria</taxon>
        <taxon>Lysobacterales</taxon>
        <taxon>Lysobacteraceae</taxon>
        <taxon>Thermomonas</taxon>
    </lineage>
</organism>
<proteinExistence type="predicted"/>
<evidence type="ECO:0000313" key="1">
    <source>
        <dbReference type="EMBL" id="QNN68970.1"/>
    </source>
</evidence>
<dbReference type="AlphaFoldDB" id="A0A7G9SM95"/>
<evidence type="ECO:0000313" key="2">
    <source>
        <dbReference type="Proteomes" id="UP000515804"/>
    </source>
</evidence>
<accession>A0A7G9SM95</accession>
<dbReference type="RefSeq" id="WP_187551493.1">
    <property type="nucleotide sequence ID" value="NZ_BMZL01000002.1"/>
</dbReference>
<name>A0A7G9SM95_9GAMM</name>
<protein>
    <submittedName>
        <fullName evidence="1">Uncharacterized protein</fullName>
    </submittedName>
</protein>
<sequence length="160" mass="16761">MLALLIAATLQVSAGSSSGIPVTFTQDDARWPVVVSANGVVSPGRDELVLRLRGIEVADQPANPSTIPYSSYRVCLVRQSSGDTYETAGCSASVKIKAVAPESDRSVSLSGQKLTIPAPGATSLEGHWLVLEMESRPVQGKTYSVASHSQRSLFGAIGSM</sequence>
<reference evidence="1 2" key="1">
    <citation type="submission" date="2020-08" db="EMBL/GenBank/DDBJ databases">
        <title>Genome sequence of Thermomonas carbonis KCTC 42013T.</title>
        <authorList>
            <person name="Hyun D.-W."/>
            <person name="Bae J.-W."/>
        </authorList>
    </citation>
    <scope>NUCLEOTIDE SEQUENCE [LARGE SCALE GENOMIC DNA]</scope>
    <source>
        <strain evidence="1 2">KCTC 42013</strain>
    </source>
</reference>
<dbReference type="Proteomes" id="UP000515804">
    <property type="component" value="Chromosome"/>
</dbReference>
<keyword evidence="2" id="KW-1185">Reference proteome</keyword>
<dbReference type="KEGG" id="tcn:H9L16_09560"/>